<feature type="domain" description="Fumarylacetoacetase-like C-terminal" evidence="3">
    <location>
        <begin position="66"/>
        <end position="285"/>
    </location>
</feature>
<dbReference type="EMBL" id="JXST01000055">
    <property type="protein sequence ID" value="KIU14033.1"/>
    <property type="molecule type" value="Genomic_DNA"/>
</dbReference>
<evidence type="ECO:0000259" key="3">
    <source>
        <dbReference type="Pfam" id="PF01557"/>
    </source>
</evidence>
<dbReference type="InterPro" id="IPR051121">
    <property type="entry name" value="FAH"/>
</dbReference>
<dbReference type="OrthoDB" id="9805307at2"/>
<comment type="caution">
    <text evidence="4">The sequence shown here is derived from an EMBL/GenBank/DDBJ whole genome shotgun (WGS) entry which is preliminary data.</text>
</comment>
<dbReference type="AlphaFoldDB" id="A0A0D1IXE7"/>
<protein>
    <submittedName>
        <fullName evidence="4">Fumarylacetoacetate hydrolase</fullName>
    </submittedName>
</protein>
<evidence type="ECO:0000313" key="5">
    <source>
        <dbReference type="Proteomes" id="UP000032221"/>
    </source>
</evidence>
<proteinExistence type="inferred from homology"/>
<dbReference type="InterPro" id="IPR036663">
    <property type="entry name" value="Fumarylacetoacetase_C_sf"/>
</dbReference>
<dbReference type="PATRIC" id="fig|280871.6.peg.5523"/>
<dbReference type="GO" id="GO:0044281">
    <property type="term" value="P:small molecule metabolic process"/>
    <property type="evidence" value="ECO:0007669"/>
    <property type="project" value="UniProtKB-ARBA"/>
</dbReference>
<dbReference type="PANTHER" id="PTHR42796">
    <property type="entry name" value="FUMARYLACETOACETATE HYDROLASE DOMAIN-CONTAINING PROTEIN 2A-RELATED"/>
    <property type="match status" value="1"/>
</dbReference>
<dbReference type="PANTHER" id="PTHR42796:SF4">
    <property type="entry name" value="FUMARYLACETOACETATE HYDROLASE DOMAIN-CONTAINING PROTEIN 2A"/>
    <property type="match status" value="1"/>
</dbReference>
<dbReference type="Pfam" id="PF01557">
    <property type="entry name" value="FAA_hydrolase"/>
    <property type="match status" value="1"/>
</dbReference>
<dbReference type="InterPro" id="IPR011234">
    <property type="entry name" value="Fumarylacetoacetase-like_C"/>
</dbReference>
<reference evidence="4 5" key="1">
    <citation type="submission" date="2015-01" db="EMBL/GenBank/DDBJ databases">
        <title>Genome sequence of Mycobacterium llatzerense and Mycobacterium immunogenum recovered from brain abscess.</title>
        <authorList>
            <person name="Greninger A.L."/>
            <person name="Langelier C."/>
            <person name="Cunningham G."/>
            <person name="Chiu C.Y."/>
            <person name="Miller S."/>
        </authorList>
    </citation>
    <scope>NUCLEOTIDE SEQUENCE [LARGE SCALE GENOMIC DNA]</scope>
    <source>
        <strain evidence="4 5">CLUC14</strain>
    </source>
</reference>
<dbReference type="GO" id="GO:0046872">
    <property type="term" value="F:metal ion binding"/>
    <property type="evidence" value="ECO:0007669"/>
    <property type="project" value="UniProtKB-KW"/>
</dbReference>
<keyword evidence="2" id="KW-0479">Metal-binding</keyword>
<accession>A0A0D1IXE7</accession>
<dbReference type="GO" id="GO:0016787">
    <property type="term" value="F:hydrolase activity"/>
    <property type="evidence" value="ECO:0007669"/>
    <property type="project" value="UniProtKB-KW"/>
</dbReference>
<name>A0A0D1IXE7_9MYCO</name>
<sequence>MRLYTTDRGIGREDRDGTLGLLDLPYRDLGELLSGPGLDAARSAAFTEEVELAEAKLLAPIIRPGKILIVGLNYPSHAEEALAAFAAMGRGDIAMPTEPNMHLIAGSATIGPTEEIKLPVIAPDEVDYEGELAVVMGQAAASVPVDRAWDYVAGLTIANDLGARDIQRRAMTGDPVASIGVAKSFDTFKPLGPCLVTADEFSDGLDLRLQTRVNGEVRQDDRTSSFIYSIAELVAHFSKHQTLHPGDVICTGTPSGAGFFTGRYLRPGDEVEVTIERIGVLRNRVSAA</sequence>
<keyword evidence="4" id="KW-0378">Hydrolase</keyword>
<dbReference type="RefSeq" id="WP_043396670.1">
    <property type="nucleotide sequence ID" value="NZ_JXST01000055.1"/>
</dbReference>
<organism evidence="4 5">
    <name type="scientific">Mycolicibacterium llatzerense</name>
    <dbReference type="NCBI Taxonomy" id="280871"/>
    <lineage>
        <taxon>Bacteria</taxon>
        <taxon>Bacillati</taxon>
        <taxon>Actinomycetota</taxon>
        <taxon>Actinomycetes</taxon>
        <taxon>Mycobacteriales</taxon>
        <taxon>Mycobacteriaceae</taxon>
        <taxon>Mycolicibacterium</taxon>
    </lineage>
</organism>
<gene>
    <name evidence="4" type="ORF">TL10_26625</name>
</gene>
<dbReference type="STRING" id="280871.TL10_26625"/>
<comment type="similarity">
    <text evidence="1">Belongs to the FAH family.</text>
</comment>
<evidence type="ECO:0000256" key="2">
    <source>
        <dbReference type="ARBA" id="ARBA00022723"/>
    </source>
</evidence>
<dbReference type="Proteomes" id="UP000032221">
    <property type="component" value="Unassembled WGS sequence"/>
</dbReference>
<dbReference type="Gene3D" id="3.90.850.10">
    <property type="entry name" value="Fumarylacetoacetase-like, C-terminal domain"/>
    <property type="match status" value="1"/>
</dbReference>
<evidence type="ECO:0000313" key="4">
    <source>
        <dbReference type="EMBL" id="KIU14033.1"/>
    </source>
</evidence>
<keyword evidence="5" id="KW-1185">Reference proteome</keyword>
<evidence type="ECO:0000256" key="1">
    <source>
        <dbReference type="ARBA" id="ARBA00010211"/>
    </source>
</evidence>
<dbReference type="SUPFAM" id="SSF56529">
    <property type="entry name" value="FAH"/>
    <property type="match status" value="1"/>
</dbReference>